<protein>
    <submittedName>
        <fullName evidence="2">Nuclear transport factor 2 family protein</fullName>
    </submittedName>
</protein>
<reference evidence="2 3" key="1">
    <citation type="submission" date="2024-03" db="EMBL/GenBank/DDBJ databases">
        <title>Draft genome sequence of Pseudonocardia sp. DW16-2.</title>
        <authorList>
            <person name="Duangmal K."/>
        </authorList>
    </citation>
    <scope>NUCLEOTIDE SEQUENCE [LARGE SCALE GENOMIC DNA]</scope>
    <source>
        <strain evidence="2 3">DW16-2</strain>
    </source>
</reference>
<gene>
    <name evidence="2" type="ORF">WJX68_01780</name>
</gene>
<dbReference type="EMBL" id="JBBJUP010000001">
    <property type="protein sequence ID" value="MEJ8277647.1"/>
    <property type="molecule type" value="Genomic_DNA"/>
</dbReference>
<evidence type="ECO:0000313" key="3">
    <source>
        <dbReference type="Proteomes" id="UP001364211"/>
    </source>
</evidence>
<feature type="domain" description="SnoaL-like" evidence="1">
    <location>
        <begin position="6"/>
        <end position="100"/>
    </location>
</feature>
<dbReference type="Proteomes" id="UP001364211">
    <property type="component" value="Unassembled WGS sequence"/>
</dbReference>
<dbReference type="SUPFAM" id="SSF54427">
    <property type="entry name" value="NTF2-like"/>
    <property type="match status" value="1"/>
</dbReference>
<proteinExistence type="predicted"/>
<dbReference type="Pfam" id="PF12680">
    <property type="entry name" value="SnoaL_2"/>
    <property type="match status" value="1"/>
</dbReference>
<evidence type="ECO:0000313" key="2">
    <source>
        <dbReference type="EMBL" id="MEJ8277647.1"/>
    </source>
</evidence>
<evidence type="ECO:0000259" key="1">
    <source>
        <dbReference type="Pfam" id="PF12680"/>
    </source>
</evidence>
<dbReference type="Gene3D" id="3.10.450.50">
    <property type="match status" value="1"/>
</dbReference>
<keyword evidence="3" id="KW-1185">Reference proteome</keyword>
<dbReference type="InterPro" id="IPR037401">
    <property type="entry name" value="SnoaL-like"/>
</dbReference>
<name>A0ABU8T117_9PSEU</name>
<dbReference type="InterPro" id="IPR032710">
    <property type="entry name" value="NTF2-like_dom_sf"/>
</dbReference>
<dbReference type="RefSeq" id="WP_340285732.1">
    <property type="nucleotide sequence ID" value="NZ_JBBJUP010000001.1"/>
</dbReference>
<accession>A0ABU8T117</accession>
<organism evidence="2 3">
    <name type="scientific">Pseudonocardia spirodelae</name>
    <dbReference type="NCBI Taxonomy" id="3133431"/>
    <lineage>
        <taxon>Bacteria</taxon>
        <taxon>Bacillati</taxon>
        <taxon>Actinomycetota</taxon>
        <taxon>Actinomycetes</taxon>
        <taxon>Pseudonocardiales</taxon>
        <taxon>Pseudonocardiaceae</taxon>
        <taxon>Pseudonocardia</taxon>
    </lineage>
</organism>
<sequence>MTDAAARFRAAIEAGDLDAAVALCSEDVVFRSPVVHRPYRGRAALRPVLDAVFTVFTGFRYVAEYAGPDGHVLEFTAGVDGRDVQGVDILRTGDDGAVRELTVLVRPLSAATALRERMGPLLAAPGSGGDG</sequence>
<comment type="caution">
    <text evidence="2">The sequence shown here is derived from an EMBL/GenBank/DDBJ whole genome shotgun (WGS) entry which is preliminary data.</text>
</comment>